<dbReference type="OrthoDB" id="9780943at2"/>
<dbReference type="InterPro" id="IPR042100">
    <property type="entry name" value="Bug_dom1"/>
</dbReference>
<accession>W4PXJ0</accession>
<reference evidence="4" key="1">
    <citation type="journal article" date="2014" name="Genome Announc.">
        <title>Draft Genome Sequences of Three Alkaliphilic Bacillus Strains, Bacillus wakoensis JCM 9140T, Bacillus akibai JCM 9157T, and Bacillus hemicellulosilyticus JCM 9152T.</title>
        <authorList>
            <person name="Yuki M."/>
            <person name="Oshima K."/>
            <person name="Suda W."/>
            <person name="Oshida Y."/>
            <person name="Kitamura K."/>
            <person name="Iida T."/>
            <person name="Hattori M."/>
            <person name="Ohkuma M."/>
        </authorList>
    </citation>
    <scope>NUCLEOTIDE SEQUENCE [LARGE SCALE GENOMIC DNA]</scope>
    <source>
        <strain evidence="4">JCM 9140</strain>
    </source>
</reference>
<feature type="compositionally biased region" description="Acidic residues" evidence="2">
    <location>
        <begin position="36"/>
        <end position="55"/>
    </location>
</feature>
<comment type="similarity">
    <text evidence="1">Belongs to the UPF0065 (bug) family.</text>
</comment>
<keyword evidence="3" id="KW-0732">Signal</keyword>
<dbReference type="EMBL" id="BAUT01000002">
    <property type="protein sequence ID" value="GAE24566.1"/>
    <property type="molecule type" value="Genomic_DNA"/>
</dbReference>
<evidence type="ECO:0000256" key="2">
    <source>
        <dbReference type="SAM" id="MobiDB-lite"/>
    </source>
</evidence>
<dbReference type="Gene3D" id="3.40.190.150">
    <property type="entry name" value="Bordetella uptake gene, domain 1"/>
    <property type="match status" value="1"/>
</dbReference>
<dbReference type="PROSITE" id="PS51257">
    <property type="entry name" value="PROKAR_LIPOPROTEIN"/>
    <property type="match status" value="1"/>
</dbReference>
<evidence type="ECO:0000313" key="5">
    <source>
        <dbReference type="Proteomes" id="UP000018890"/>
    </source>
</evidence>
<protein>
    <recommendedName>
        <fullName evidence="6">Tricarboxylate transport protein TctC</fullName>
    </recommendedName>
</protein>
<name>W4PXJ0_9BACI</name>
<dbReference type="CDD" id="cd07012">
    <property type="entry name" value="PBP2_Bug_TTT"/>
    <property type="match status" value="1"/>
</dbReference>
<feature type="region of interest" description="Disordered" evidence="2">
    <location>
        <begin position="28"/>
        <end position="56"/>
    </location>
</feature>
<dbReference type="Gene3D" id="3.40.190.10">
    <property type="entry name" value="Periplasmic binding protein-like II"/>
    <property type="match status" value="1"/>
</dbReference>
<feature type="signal peptide" evidence="3">
    <location>
        <begin position="1"/>
        <end position="23"/>
    </location>
</feature>
<dbReference type="STRING" id="1236970.JCM9140_505"/>
<evidence type="ECO:0000313" key="4">
    <source>
        <dbReference type="EMBL" id="GAE24566.1"/>
    </source>
</evidence>
<dbReference type="AlphaFoldDB" id="W4PXJ0"/>
<dbReference type="PANTHER" id="PTHR42928:SF5">
    <property type="entry name" value="BLR1237 PROTEIN"/>
    <property type="match status" value="1"/>
</dbReference>
<evidence type="ECO:0008006" key="6">
    <source>
        <dbReference type="Google" id="ProtNLM"/>
    </source>
</evidence>
<gene>
    <name evidence="4" type="ORF">JCM9140_505</name>
</gene>
<sequence>MSRLSGKFVLVALFAMFLFLVTACGETSESSSSNEEPTEETPSSEETADEEEEVSVDFPKSPINLNVGFAAGGGTDVLARAMVELAQPYIPNNQNIVVVNQPGAGGVLALGEIMNQTPDGYNIVISPSGPMTLTPHFGDTPYKDLEGFTPIINLTTDSYFLAVNGSSDIDSFDDLVEFAKENQLDFGTAGARGVSTVAMQSIAMELGVDFIEVPFEGNAPARAALMGDHVDAVHSVESDLLPYLESGELKPILYFGFEKHPNFPDVPSVTDLGFPAFTNSFFVTGPKDLPTDIRDVIHDIFKAAMEDPAAEETFEKIMATPDYRDADGLGELLQSKFDVNKEVVEASGLAEE</sequence>
<dbReference type="PIRSF" id="PIRSF017082">
    <property type="entry name" value="YflP"/>
    <property type="match status" value="1"/>
</dbReference>
<feature type="chain" id="PRO_5039250869" description="Tricarboxylate transport protein TctC" evidence="3">
    <location>
        <begin position="24"/>
        <end position="352"/>
    </location>
</feature>
<dbReference type="Proteomes" id="UP000018890">
    <property type="component" value="Unassembled WGS sequence"/>
</dbReference>
<evidence type="ECO:0000256" key="3">
    <source>
        <dbReference type="SAM" id="SignalP"/>
    </source>
</evidence>
<dbReference type="Pfam" id="PF03401">
    <property type="entry name" value="TctC"/>
    <property type="match status" value="1"/>
</dbReference>
<keyword evidence="5" id="KW-1185">Reference proteome</keyword>
<dbReference type="PANTHER" id="PTHR42928">
    <property type="entry name" value="TRICARBOXYLATE-BINDING PROTEIN"/>
    <property type="match status" value="1"/>
</dbReference>
<dbReference type="SUPFAM" id="SSF53850">
    <property type="entry name" value="Periplasmic binding protein-like II"/>
    <property type="match status" value="1"/>
</dbReference>
<evidence type="ECO:0000256" key="1">
    <source>
        <dbReference type="ARBA" id="ARBA00006987"/>
    </source>
</evidence>
<dbReference type="RefSeq" id="WP_034741701.1">
    <property type="nucleotide sequence ID" value="NZ_BAUT01000002.1"/>
</dbReference>
<comment type="caution">
    <text evidence="4">The sequence shown here is derived from an EMBL/GenBank/DDBJ whole genome shotgun (WGS) entry which is preliminary data.</text>
</comment>
<organism evidence="4 5">
    <name type="scientific">Halalkalibacter wakoensis JCM 9140</name>
    <dbReference type="NCBI Taxonomy" id="1236970"/>
    <lineage>
        <taxon>Bacteria</taxon>
        <taxon>Bacillati</taxon>
        <taxon>Bacillota</taxon>
        <taxon>Bacilli</taxon>
        <taxon>Bacillales</taxon>
        <taxon>Bacillaceae</taxon>
        <taxon>Halalkalibacter</taxon>
    </lineage>
</organism>
<proteinExistence type="inferred from homology"/>
<dbReference type="InterPro" id="IPR005064">
    <property type="entry name" value="BUG"/>
</dbReference>